<name>A0A813GSC9_POLGL</name>
<dbReference type="Proteomes" id="UP000654075">
    <property type="component" value="Unassembled WGS sequence"/>
</dbReference>
<dbReference type="EMBL" id="CAJNNV010029299">
    <property type="protein sequence ID" value="CAE8627946.1"/>
    <property type="molecule type" value="Genomic_DNA"/>
</dbReference>
<feature type="compositionally biased region" description="Low complexity" evidence="1">
    <location>
        <begin position="54"/>
        <end position="70"/>
    </location>
</feature>
<protein>
    <submittedName>
        <fullName evidence="2">Uncharacterized protein</fullName>
    </submittedName>
</protein>
<accession>A0A813GSC9</accession>
<comment type="caution">
    <text evidence="2">The sequence shown here is derived from an EMBL/GenBank/DDBJ whole genome shotgun (WGS) entry which is preliminary data.</text>
</comment>
<feature type="compositionally biased region" description="Basic and acidic residues" evidence="1">
    <location>
        <begin position="72"/>
        <end position="83"/>
    </location>
</feature>
<feature type="region of interest" description="Disordered" evidence="1">
    <location>
        <begin position="1"/>
        <end position="141"/>
    </location>
</feature>
<gene>
    <name evidence="2" type="ORF">PGLA1383_LOCUS44652</name>
</gene>
<reference evidence="2" key="1">
    <citation type="submission" date="2021-02" db="EMBL/GenBank/DDBJ databases">
        <authorList>
            <person name="Dougan E. K."/>
            <person name="Rhodes N."/>
            <person name="Thang M."/>
            <person name="Chan C."/>
        </authorList>
    </citation>
    <scope>NUCLEOTIDE SEQUENCE</scope>
</reference>
<dbReference type="AlphaFoldDB" id="A0A813GSC9"/>
<organism evidence="2 3">
    <name type="scientific">Polarella glacialis</name>
    <name type="common">Dinoflagellate</name>
    <dbReference type="NCBI Taxonomy" id="89957"/>
    <lineage>
        <taxon>Eukaryota</taxon>
        <taxon>Sar</taxon>
        <taxon>Alveolata</taxon>
        <taxon>Dinophyceae</taxon>
        <taxon>Suessiales</taxon>
        <taxon>Suessiaceae</taxon>
        <taxon>Polarella</taxon>
    </lineage>
</organism>
<evidence type="ECO:0000313" key="2">
    <source>
        <dbReference type="EMBL" id="CAE8627946.1"/>
    </source>
</evidence>
<keyword evidence="3" id="KW-1185">Reference proteome</keyword>
<sequence>MAKDPRRRAPGTRKTKAVVKKNQQMRKRNDKRKARSGKKVDDLADRLAGSVSTGASMAANAAAAAPGPSARRPKDDEMADASKKMPASTANRSELHKKLRARLAIRSLERTSGETKGLGDSRQMNLTKKEKKAKKDAHMGV</sequence>
<proteinExistence type="predicted"/>
<feature type="compositionally biased region" description="Basic residues" evidence="1">
    <location>
        <begin position="1"/>
        <end position="37"/>
    </location>
</feature>
<evidence type="ECO:0000256" key="1">
    <source>
        <dbReference type="SAM" id="MobiDB-lite"/>
    </source>
</evidence>
<evidence type="ECO:0000313" key="3">
    <source>
        <dbReference type="Proteomes" id="UP000654075"/>
    </source>
</evidence>
<feature type="compositionally biased region" description="Basic and acidic residues" evidence="1">
    <location>
        <begin position="107"/>
        <end position="119"/>
    </location>
</feature>